<evidence type="ECO:0000259" key="2">
    <source>
        <dbReference type="Pfam" id="PF09458"/>
    </source>
</evidence>
<dbReference type="GeneID" id="7835103"/>
<keyword evidence="4" id="KW-1185">Reference proteome</keyword>
<dbReference type="Gene3D" id="2.10.220.10">
    <property type="entry name" value="Hormone Receptor, Insulin-like Growth Factor Receptor 1, Chain A, domain 2"/>
    <property type="match status" value="2"/>
</dbReference>
<sequence length="722" mass="81400">MRLIYKLTTFFILIRLSYLKQISIVDSNFSKTGNFILTNQNPSINVSFESKFSSIPQVIISQSYLDSSKNTNELDYQVQLSAIDQTGFQAVLIYSQNSQVFQVDYNYIATIGSNIYSISKSIDINSMNQSSDANYQIYSAFIPFSKNNLPNNPKIYAKAIGFMTGFYIKFNYFEFYYQDNNSIMMNMYQETSYEFILDSSNCLYNNVISNQYQSLNQECKKGLSGDDILKKFARVQTSKTPINVQHITKQDFAIGFSKMSCNLSAQNPRIVLYDFALSSNTIQITYYTWQGSQVLGVTSTIIELYSLSCPTGFFYSFAASDCVNSCEQQTYQEQNLSNNSLLPTCNQCNTTCFDCTGPLSNNCKSCSVNFPYFNTITNECLQQKPISGYFCIQSKDISYQFNCQPCKDIYCNNCTDIIPNSCSQCQPNTYLYNNSCQQTKPSPAFCDSQNICQKCSIQYCLSCDQGPQTCSQCPSSFYIDQNTNQCKCPYATFLDSNNPQCIPCPINCAICQSSIYCQVCASDSLKDPLNPGKFASNVLHNALLVLNLNLIVNHVKLVLKQNLILCLIKMNALVLIRKIHKIKQLVIVSNVKILCASSVISIIEISVYNAYNKHNFHKLIRNVCVLNLPITHKVPIVAFNVLKQIVWNVYLMALSAFNVKVGSFLITGTILVAFANQSAVLQLGFLIYKQIAVHASLLLQKPINRIANLVQALTFYSKLQVQ</sequence>
<dbReference type="GO" id="GO:0007155">
    <property type="term" value="P:cell adhesion"/>
    <property type="evidence" value="ECO:0007669"/>
    <property type="project" value="InterPro"/>
</dbReference>
<organism evidence="3 4">
    <name type="scientific">Tetrahymena thermophila (strain SB210)</name>
    <dbReference type="NCBI Taxonomy" id="312017"/>
    <lineage>
        <taxon>Eukaryota</taxon>
        <taxon>Sar</taxon>
        <taxon>Alveolata</taxon>
        <taxon>Ciliophora</taxon>
        <taxon>Intramacronucleata</taxon>
        <taxon>Oligohymenophorea</taxon>
        <taxon>Hymenostomatida</taxon>
        <taxon>Tetrahymenina</taxon>
        <taxon>Tetrahymenidae</taxon>
        <taxon>Tetrahymena</taxon>
    </lineage>
</organism>
<dbReference type="AlphaFoldDB" id="I7M6V1"/>
<feature type="signal peptide" evidence="1">
    <location>
        <begin position="1"/>
        <end position="19"/>
    </location>
</feature>
<dbReference type="EMBL" id="GG662853">
    <property type="protein sequence ID" value="EAR87313.2"/>
    <property type="molecule type" value="Genomic_DNA"/>
</dbReference>
<feature type="chain" id="PRO_5003712239" evidence="1">
    <location>
        <begin position="20"/>
        <end position="722"/>
    </location>
</feature>
<evidence type="ECO:0000313" key="3">
    <source>
        <dbReference type="EMBL" id="EAR87313.2"/>
    </source>
</evidence>
<dbReference type="Pfam" id="PF09458">
    <property type="entry name" value="H_lectin"/>
    <property type="match status" value="1"/>
</dbReference>
<dbReference type="eggNOG" id="KOG3525">
    <property type="taxonomic scope" value="Eukaryota"/>
</dbReference>
<dbReference type="SUPFAM" id="SSF57184">
    <property type="entry name" value="Growth factor receptor domain"/>
    <property type="match status" value="1"/>
</dbReference>
<dbReference type="OrthoDB" id="286906at2759"/>
<dbReference type="InterPro" id="IPR006212">
    <property type="entry name" value="Furin_repeat"/>
</dbReference>
<dbReference type="InterPro" id="IPR009030">
    <property type="entry name" value="Growth_fac_rcpt_cys_sf"/>
</dbReference>
<dbReference type="SMART" id="SM00261">
    <property type="entry name" value="FU"/>
    <property type="match status" value="4"/>
</dbReference>
<dbReference type="InterPro" id="IPR019019">
    <property type="entry name" value="H-type_lectin_domain"/>
</dbReference>
<dbReference type="KEGG" id="tet:TTHERM_00058250"/>
<reference evidence="4" key="1">
    <citation type="journal article" date="2006" name="PLoS Biol.">
        <title>Macronuclear genome sequence of the ciliate Tetrahymena thermophila, a model eukaryote.</title>
        <authorList>
            <person name="Eisen J.A."/>
            <person name="Coyne R.S."/>
            <person name="Wu M."/>
            <person name="Wu D."/>
            <person name="Thiagarajan M."/>
            <person name="Wortman J.R."/>
            <person name="Badger J.H."/>
            <person name="Ren Q."/>
            <person name="Amedeo P."/>
            <person name="Jones K.M."/>
            <person name="Tallon L.J."/>
            <person name="Delcher A.L."/>
            <person name="Salzberg S.L."/>
            <person name="Silva J.C."/>
            <person name="Haas B.J."/>
            <person name="Majoros W.H."/>
            <person name="Farzad M."/>
            <person name="Carlton J.M."/>
            <person name="Smith R.K. Jr."/>
            <person name="Garg J."/>
            <person name="Pearlman R.E."/>
            <person name="Karrer K.M."/>
            <person name="Sun L."/>
            <person name="Manning G."/>
            <person name="Elde N.C."/>
            <person name="Turkewitz A.P."/>
            <person name="Asai D.J."/>
            <person name="Wilkes D.E."/>
            <person name="Wang Y."/>
            <person name="Cai H."/>
            <person name="Collins K."/>
            <person name="Stewart B.A."/>
            <person name="Lee S.R."/>
            <person name="Wilamowska K."/>
            <person name="Weinberg Z."/>
            <person name="Ruzzo W.L."/>
            <person name="Wloga D."/>
            <person name="Gaertig J."/>
            <person name="Frankel J."/>
            <person name="Tsao C.-C."/>
            <person name="Gorovsky M.A."/>
            <person name="Keeling P.J."/>
            <person name="Waller R.F."/>
            <person name="Patron N.J."/>
            <person name="Cherry J.M."/>
            <person name="Stover N.A."/>
            <person name="Krieger C.J."/>
            <person name="del Toro C."/>
            <person name="Ryder H.F."/>
            <person name="Williamson S.C."/>
            <person name="Barbeau R.A."/>
            <person name="Hamilton E.P."/>
            <person name="Orias E."/>
        </authorList>
    </citation>
    <scope>NUCLEOTIDE SEQUENCE [LARGE SCALE GENOMIC DNA]</scope>
    <source>
        <strain evidence="4">SB210</strain>
    </source>
</reference>
<dbReference type="Gene3D" id="2.60.40.2080">
    <property type="match status" value="1"/>
</dbReference>
<accession>I7M6V1</accession>
<evidence type="ECO:0000256" key="1">
    <source>
        <dbReference type="SAM" id="SignalP"/>
    </source>
</evidence>
<protein>
    <submittedName>
        <fullName evidence="3">H-type lectin domain protein</fullName>
    </submittedName>
</protein>
<dbReference type="RefSeq" id="XP_001007558.2">
    <property type="nucleotide sequence ID" value="XM_001007558.2"/>
</dbReference>
<dbReference type="InterPro" id="IPR037221">
    <property type="entry name" value="H-type_lectin_dom_sf"/>
</dbReference>
<proteinExistence type="predicted"/>
<dbReference type="Proteomes" id="UP000009168">
    <property type="component" value="Unassembled WGS sequence"/>
</dbReference>
<name>I7M6V1_TETTS</name>
<dbReference type="SUPFAM" id="SSF141086">
    <property type="entry name" value="Agglutinin HPA-like"/>
    <property type="match status" value="1"/>
</dbReference>
<gene>
    <name evidence="3" type="ORF">TTHERM_00058250</name>
</gene>
<dbReference type="InParanoid" id="I7M6V1"/>
<dbReference type="GO" id="GO:0030246">
    <property type="term" value="F:carbohydrate binding"/>
    <property type="evidence" value="ECO:0007669"/>
    <property type="project" value="InterPro"/>
</dbReference>
<evidence type="ECO:0000313" key="4">
    <source>
        <dbReference type="Proteomes" id="UP000009168"/>
    </source>
</evidence>
<feature type="domain" description="H-type lectin" evidence="2">
    <location>
        <begin position="44"/>
        <end position="110"/>
    </location>
</feature>
<keyword evidence="1" id="KW-0732">Signal</keyword>